<evidence type="ECO:0000313" key="3">
    <source>
        <dbReference type="Proteomes" id="UP001234581"/>
    </source>
</evidence>
<dbReference type="EMBL" id="JARTCD010000007">
    <property type="protein sequence ID" value="KAJ8661800.1"/>
    <property type="molecule type" value="Genomic_DNA"/>
</dbReference>
<name>A0AAD7VBI5_9FUNG</name>
<keyword evidence="1" id="KW-0812">Transmembrane</keyword>
<feature type="transmembrane region" description="Helical" evidence="1">
    <location>
        <begin position="89"/>
        <end position="114"/>
    </location>
</feature>
<protein>
    <submittedName>
        <fullName evidence="2">Uncharacterized protein</fullName>
    </submittedName>
</protein>
<gene>
    <name evidence="2" type="ORF">O0I10_002608</name>
</gene>
<keyword evidence="1" id="KW-1133">Transmembrane helix</keyword>
<comment type="caution">
    <text evidence="2">The sequence shown here is derived from an EMBL/GenBank/DDBJ whole genome shotgun (WGS) entry which is preliminary data.</text>
</comment>
<feature type="transmembrane region" description="Helical" evidence="1">
    <location>
        <begin position="33"/>
        <end position="56"/>
    </location>
</feature>
<dbReference type="AlphaFoldDB" id="A0AAD7VBI5"/>
<accession>A0AAD7VBI5</accession>
<keyword evidence="3" id="KW-1185">Reference proteome</keyword>
<dbReference type="GeneID" id="83210025"/>
<keyword evidence="1" id="KW-0472">Membrane</keyword>
<proteinExistence type="predicted"/>
<evidence type="ECO:0000313" key="2">
    <source>
        <dbReference type="EMBL" id="KAJ8661800.1"/>
    </source>
</evidence>
<sequence>MRISFTRSSSSIPSWEDNDWLRNHGYQSPFDNYLILQWIACITVDLGFFGFLYHFVNGDPVMDNTRALVSAWNPELSTNTLLYTPRWPWSWQISFFHSCVCAYLLLGSDIVIFVNDQC</sequence>
<dbReference type="RefSeq" id="XP_058346713.1">
    <property type="nucleotide sequence ID" value="XM_058482689.1"/>
</dbReference>
<dbReference type="Proteomes" id="UP001234581">
    <property type="component" value="Unassembled WGS sequence"/>
</dbReference>
<evidence type="ECO:0000256" key="1">
    <source>
        <dbReference type="SAM" id="Phobius"/>
    </source>
</evidence>
<organism evidence="2 3">
    <name type="scientific">Lichtheimia ornata</name>
    <dbReference type="NCBI Taxonomy" id="688661"/>
    <lineage>
        <taxon>Eukaryota</taxon>
        <taxon>Fungi</taxon>
        <taxon>Fungi incertae sedis</taxon>
        <taxon>Mucoromycota</taxon>
        <taxon>Mucoromycotina</taxon>
        <taxon>Mucoromycetes</taxon>
        <taxon>Mucorales</taxon>
        <taxon>Lichtheimiaceae</taxon>
        <taxon>Lichtheimia</taxon>
    </lineage>
</organism>
<reference evidence="2 3" key="1">
    <citation type="submission" date="2023-03" db="EMBL/GenBank/DDBJ databases">
        <title>Genome sequence of Lichtheimia ornata CBS 291.66.</title>
        <authorList>
            <person name="Mohabir J.T."/>
            <person name="Shea T.P."/>
            <person name="Kurbessoian T."/>
            <person name="Berby B."/>
            <person name="Fontaine J."/>
            <person name="Livny J."/>
            <person name="Gnirke A."/>
            <person name="Stajich J.E."/>
            <person name="Cuomo C.A."/>
        </authorList>
    </citation>
    <scope>NUCLEOTIDE SEQUENCE [LARGE SCALE GENOMIC DNA]</scope>
    <source>
        <strain evidence="2">CBS 291.66</strain>
    </source>
</reference>